<gene>
    <name evidence="3" type="ORF">ACFPIJ_45265</name>
</gene>
<dbReference type="EMBL" id="JBHSIU010000068">
    <property type="protein sequence ID" value="MFC5005029.1"/>
    <property type="molecule type" value="Genomic_DNA"/>
</dbReference>
<keyword evidence="1" id="KW-0378">Hydrolase</keyword>
<evidence type="ECO:0000256" key="1">
    <source>
        <dbReference type="ARBA" id="ARBA00022801"/>
    </source>
</evidence>
<evidence type="ECO:0000313" key="3">
    <source>
        <dbReference type="EMBL" id="MFC5005029.1"/>
    </source>
</evidence>
<dbReference type="Pfam" id="PF12706">
    <property type="entry name" value="Lactamase_B_2"/>
    <property type="match status" value="1"/>
</dbReference>
<evidence type="ECO:0000259" key="2">
    <source>
        <dbReference type="Pfam" id="PF12706"/>
    </source>
</evidence>
<organism evidence="3 4">
    <name type="scientific">Dactylosporangium cerinum</name>
    <dbReference type="NCBI Taxonomy" id="1434730"/>
    <lineage>
        <taxon>Bacteria</taxon>
        <taxon>Bacillati</taxon>
        <taxon>Actinomycetota</taxon>
        <taxon>Actinomycetes</taxon>
        <taxon>Micromonosporales</taxon>
        <taxon>Micromonosporaceae</taxon>
        <taxon>Dactylosporangium</taxon>
    </lineage>
</organism>
<dbReference type="SUPFAM" id="SSF56281">
    <property type="entry name" value="Metallo-hydrolase/oxidoreductase"/>
    <property type="match status" value="1"/>
</dbReference>
<name>A0ABV9W9K2_9ACTN</name>
<dbReference type="Proteomes" id="UP001595912">
    <property type="component" value="Unassembled WGS sequence"/>
</dbReference>
<protein>
    <submittedName>
        <fullName evidence="3">MBL fold metallo-hydrolase</fullName>
    </submittedName>
</protein>
<keyword evidence="4" id="KW-1185">Reference proteome</keyword>
<dbReference type="Gene3D" id="3.60.15.10">
    <property type="entry name" value="Ribonuclease Z/Hydroxyacylglutathione hydrolase-like"/>
    <property type="match status" value="1"/>
</dbReference>
<dbReference type="InterPro" id="IPR036866">
    <property type="entry name" value="RibonucZ/Hydroxyglut_hydro"/>
</dbReference>
<dbReference type="PANTHER" id="PTHR43546:SF9">
    <property type="entry name" value="L-ASCORBATE-6-PHOSPHATE LACTONASE ULAG-RELATED"/>
    <property type="match status" value="1"/>
</dbReference>
<proteinExistence type="predicted"/>
<sequence length="246" mass="25279">MTFQIRRFGGPTAVFTVGGLTFMTDPTFDPPGDYPLGTRVLTKTAAAAGTPADAGTVDVVLLSHDQHPDNLDHSGRAFAASVPLILSTPVAAARLGDPTVGLEPWAGVDLPRPDGAGHVRVTAVPAQHGPDGTEHLTGPVTGFVLHGDGVPTVYVSGDNASLRVVAEIAERFPAVDVAILFGGRARTALLGDADLTLGAAGILEAAQLLQARTVVPVHVDSWAHFTEGPEDVRAAFEAVGSAHLLG</sequence>
<dbReference type="InterPro" id="IPR001279">
    <property type="entry name" value="Metallo-B-lactamas"/>
</dbReference>
<comment type="caution">
    <text evidence="3">The sequence shown here is derived from an EMBL/GenBank/DDBJ whole genome shotgun (WGS) entry which is preliminary data.</text>
</comment>
<dbReference type="RefSeq" id="WP_380125482.1">
    <property type="nucleotide sequence ID" value="NZ_JBHSIU010000068.1"/>
</dbReference>
<reference evidence="4" key="1">
    <citation type="journal article" date="2019" name="Int. J. Syst. Evol. Microbiol.">
        <title>The Global Catalogue of Microorganisms (GCM) 10K type strain sequencing project: providing services to taxonomists for standard genome sequencing and annotation.</title>
        <authorList>
            <consortium name="The Broad Institute Genomics Platform"/>
            <consortium name="The Broad Institute Genome Sequencing Center for Infectious Disease"/>
            <person name="Wu L."/>
            <person name="Ma J."/>
        </authorList>
    </citation>
    <scope>NUCLEOTIDE SEQUENCE [LARGE SCALE GENOMIC DNA]</scope>
    <source>
        <strain evidence="4">CGMCC 4.7152</strain>
    </source>
</reference>
<evidence type="ECO:0000313" key="4">
    <source>
        <dbReference type="Proteomes" id="UP001595912"/>
    </source>
</evidence>
<accession>A0ABV9W9K2</accession>
<dbReference type="PANTHER" id="PTHR43546">
    <property type="entry name" value="UPF0173 METAL-DEPENDENT HYDROLASE MJ1163-RELATED"/>
    <property type="match status" value="1"/>
</dbReference>
<dbReference type="InterPro" id="IPR050114">
    <property type="entry name" value="UPF0173_UPF0282_UlaG_hydrolase"/>
</dbReference>
<feature type="domain" description="Metallo-beta-lactamase" evidence="2">
    <location>
        <begin position="23"/>
        <end position="218"/>
    </location>
</feature>